<reference evidence="1" key="1">
    <citation type="journal article" date="2021" name="Proc. Natl. Acad. Sci. U.S.A.">
        <title>A Catalog of Tens of Thousands of Viruses from Human Metagenomes Reveals Hidden Associations with Chronic Diseases.</title>
        <authorList>
            <person name="Tisza M.J."/>
            <person name="Buck C.B."/>
        </authorList>
    </citation>
    <scope>NUCLEOTIDE SEQUENCE</scope>
    <source>
        <strain evidence="1">Ctx9V1</strain>
    </source>
</reference>
<proteinExistence type="predicted"/>
<evidence type="ECO:0000313" key="1">
    <source>
        <dbReference type="EMBL" id="DAE29177.1"/>
    </source>
</evidence>
<sequence length="38" mass="4629">MLRDRLIITDTIHMILLRCLYMLMKIISLTIKQIRLEL</sequence>
<accession>A0A8S5RDM9</accession>
<dbReference type="EMBL" id="BK059093">
    <property type="protein sequence ID" value="DAE29177.1"/>
    <property type="molecule type" value="Genomic_DNA"/>
</dbReference>
<protein>
    <submittedName>
        <fullName evidence="1">Uncharacterized protein</fullName>
    </submittedName>
</protein>
<organism evidence="1">
    <name type="scientific">virus sp. ctx9V1</name>
    <dbReference type="NCBI Taxonomy" id="2828001"/>
    <lineage>
        <taxon>Viruses</taxon>
    </lineage>
</organism>
<name>A0A8S5RDM9_9VIRU</name>